<dbReference type="SMART" id="SM01387">
    <property type="entry name" value="Ribosomal_S15"/>
    <property type="match status" value="1"/>
</dbReference>
<keyword evidence="6" id="KW-1185">Reference proteome</keyword>
<dbReference type="Proteomes" id="UP001172159">
    <property type="component" value="Unassembled WGS sequence"/>
</dbReference>
<dbReference type="SUPFAM" id="SSF47060">
    <property type="entry name" value="S15/NS1 RNA-binding domain"/>
    <property type="match status" value="1"/>
</dbReference>
<reference evidence="5" key="1">
    <citation type="submission" date="2023-06" db="EMBL/GenBank/DDBJ databases">
        <title>Genome-scale phylogeny and comparative genomics of the fungal order Sordariales.</title>
        <authorList>
            <consortium name="Lawrence Berkeley National Laboratory"/>
            <person name="Hensen N."/>
            <person name="Bonometti L."/>
            <person name="Westerberg I."/>
            <person name="Brannstrom I.O."/>
            <person name="Guillou S."/>
            <person name="Cros-Aarteil S."/>
            <person name="Calhoun S."/>
            <person name="Haridas S."/>
            <person name="Kuo A."/>
            <person name="Mondo S."/>
            <person name="Pangilinan J."/>
            <person name="Riley R."/>
            <person name="Labutti K."/>
            <person name="Andreopoulos B."/>
            <person name="Lipzen A."/>
            <person name="Chen C."/>
            <person name="Yanf M."/>
            <person name="Daum C."/>
            <person name="Ng V."/>
            <person name="Clum A."/>
            <person name="Steindorff A."/>
            <person name="Ohm R."/>
            <person name="Martin F."/>
            <person name="Silar P."/>
            <person name="Natvig D."/>
            <person name="Lalanne C."/>
            <person name="Gautier V."/>
            <person name="Ament-Velasquez S.L."/>
            <person name="Kruys A."/>
            <person name="Hutchinson M.I."/>
            <person name="Powell A.J."/>
            <person name="Barry K."/>
            <person name="Miller A.N."/>
            <person name="Grigoriev I.V."/>
            <person name="Debuchy R."/>
            <person name="Gladieux P."/>
            <person name="Thoren M.H."/>
            <person name="Johannesson H."/>
        </authorList>
    </citation>
    <scope>NUCLEOTIDE SEQUENCE</scope>
    <source>
        <strain evidence="5">CBS 540.89</strain>
    </source>
</reference>
<sequence length="328" mass="36626">MPPRLPIPQGLRTLSLCLRPTPPSTTTPALSHLPLIQTANVSQKTKVKRKENKRRMKQDPYGWAQTQQRKNANLRRRAELEAERKEAWGSPIHGVTTPFVESFDSGGQAPLSTPPVDGDGNPLSPPHELPTSQHIANYLLSKKEISQAIKQSKHLTSPIEDDLGVADRGTSKSALKKHEENAKNARIALQRITDLNNGSAKDKKHANKRRCIETFGRHVTDVVLPHAAPHPSIGDPQEPKPVRAGPDTGSSEVQIAILTAKIRAVALALEGHKGYKDKNNKRSLRLLLHKRQRLLKYMEKKERGSERWQFMLKTLGITPACWKNQIEV</sequence>
<comment type="similarity">
    <text evidence="1">Belongs to the universal ribosomal protein uS15 family.</text>
</comment>
<dbReference type="Gene3D" id="1.10.287.10">
    <property type="entry name" value="S15/NS1, RNA-binding"/>
    <property type="match status" value="1"/>
</dbReference>
<dbReference type="GO" id="GO:0003735">
    <property type="term" value="F:structural constituent of ribosome"/>
    <property type="evidence" value="ECO:0007669"/>
    <property type="project" value="InterPro"/>
</dbReference>
<dbReference type="InterPro" id="IPR009068">
    <property type="entry name" value="uS15_NS1_RNA-bd_sf"/>
</dbReference>
<dbReference type="EMBL" id="JAUKTV010000001">
    <property type="protein sequence ID" value="KAK0748499.1"/>
    <property type="molecule type" value="Genomic_DNA"/>
</dbReference>
<evidence type="ECO:0008006" key="7">
    <source>
        <dbReference type="Google" id="ProtNLM"/>
    </source>
</evidence>
<dbReference type="GO" id="GO:0005840">
    <property type="term" value="C:ribosome"/>
    <property type="evidence" value="ECO:0007669"/>
    <property type="project" value="UniProtKB-KW"/>
</dbReference>
<name>A0AA40K776_9PEZI</name>
<dbReference type="Pfam" id="PF00312">
    <property type="entry name" value="Ribosomal_S15"/>
    <property type="match status" value="1"/>
</dbReference>
<evidence type="ECO:0000313" key="5">
    <source>
        <dbReference type="EMBL" id="KAK0748499.1"/>
    </source>
</evidence>
<dbReference type="GO" id="GO:0005737">
    <property type="term" value="C:cytoplasm"/>
    <property type="evidence" value="ECO:0007669"/>
    <property type="project" value="UniProtKB-ARBA"/>
</dbReference>
<evidence type="ECO:0000256" key="2">
    <source>
        <dbReference type="ARBA" id="ARBA00022980"/>
    </source>
</evidence>
<evidence type="ECO:0000256" key="1">
    <source>
        <dbReference type="ARBA" id="ARBA00008434"/>
    </source>
</evidence>
<organism evidence="5 6">
    <name type="scientific">Apiosordaria backusii</name>
    <dbReference type="NCBI Taxonomy" id="314023"/>
    <lineage>
        <taxon>Eukaryota</taxon>
        <taxon>Fungi</taxon>
        <taxon>Dikarya</taxon>
        <taxon>Ascomycota</taxon>
        <taxon>Pezizomycotina</taxon>
        <taxon>Sordariomycetes</taxon>
        <taxon>Sordariomycetidae</taxon>
        <taxon>Sordariales</taxon>
        <taxon>Lasiosphaeriaceae</taxon>
        <taxon>Apiosordaria</taxon>
    </lineage>
</organism>
<evidence type="ECO:0000256" key="4">
    <source>
        <dbReference type="SAM" id="MobiDB-lite"/>
    </source>
</evidence>
<feature type="region of interest" description="Disordered" evidence="4">
    <location>
        <begin position="226"/>
        <end position="250"/>
    </location>
</feature>
<accession>A0AA40K776</accession>
<protein>
    <recommendedName>
        <fullName evidence="7">Ribosomal protein S15</fullName>
    </recommendedName>
</protein>
<evidence type="ECO:0000256" key="3">
    <source>
        <dbReference type="ARBA" id="ARBA00023274"/>
    </source>
</evidence>
<dbReference type="GO" id="GO:0006412">
    <property type="term" value="P:translation"/>
    <property type="evidence" value="ECO:0007669"/>
    <property type="project" value="InterPro"/>
</dbReference>
<comment type="caution">
    <text evidence="5">The sequence shown here is derived from an EMBL/GenBank/DDBJ whole genome shotgun (WGS) entry which is preliminary data.</text>
</comment>
<dbReference type="PANTHER" id="PTHR23321:SF26">
    <property type="entry name" value="SMALL RIBOSOMAL SUBUNIT PROTEIN US15M"/>
    <property type="match status" value="1"/>
</dbReference>
<feature type="region of interest" description="Disordered" evidence="4">
    <location>
        <begin position="92"/>
        <end position="122"/>
    </location>
</feature>
<dbReference type="AlphaFoldDB" id="A0AA40K776"/>
<keyword evidence="2" id="KW-0689">Ribosomal protein</keyword>
<dbReference type="InterPro" id="IPR000589">
    <property type="entry name" value="Ribosomal_uS15"/>
</dbReference>
<proteinExistence type="inferred from homology"/>
<dbReference type="GO" id="GO:1990904">
    <property type="term" value="C:ribonucleoprotein complex"/>
    <property type="evidence" value="ECO:0007669"/>
    <property type="project" value="UniProtKB-KW"/>
</dbReference>
<dbReference type="InterPro" id="IPR005290">
    <property type="entry name" value="Ribosomal_uS15_bac-type"/>
</dbReference>
<evidence type="ECO:0000313" key="6">
    <source>
        <dbReference type="Proteomes" id="UP001172159"/>
    </source>
</evidence>
<gene>
    <name evidence="5" type="ORF">B0T21DRAFT_277638</name>
</gene>
<dbReference type="PANTHER" id="PTHR23321">
    <property type="entry name" value="RIBOSOMAL PROTEIN S15, BACTERIAL AND ORGANELLAR"/>
    <property type="match status" value="1"/>
</dbReference>
<dbReference type="CDD" id="cd00353">
    <property type="entry name" value="Ribosomal_S15p_S13e"/>
    <property type="match status" value="1"/>
</dbReference>
<keyword evidence="3" id="KW-0687">Ribonucleoprotein</keyword>